<reference evidence="2" key="1">
    <citation type="submission" date="2022-11" db="UniProtKB">
        <authorList>
            <consortium name="WormBaseParasite"/>
        </authorList>
    </citation>
    <scope>IDENTIFICATION</scope>
</reference>
<evidence type="ECO:0000313" key="2">
    <source>
        <dbReference type="WBParaSite" id="JU765_v2.g18607.t1"/>
    </source>
</evidence>
<organism evidence="1 2">
    <name type="scientific">Panagrolaimus sp. JU765</name>
    <dbReference type="NCBI Taxonomy" id="591449"/>
    <lineage>
        <taxon>Eukaryota</taxon>
        <taxon>Metazoa</taxon>
        <taxon>Ecdysozoa</taxon>
        <taxon>Nematoda</taxon>
        <taxon>Chromadorea</taxon>
        <taxon>Rhabditida</taxon>
        <taxon>Tylenchina</taxon>
        <taxon>Panagrolaimomorpha</taxon>
        <taxon>Panagrolaimoidea</taxon>
        <taxon>Panagrolaimidae</taxon>
        <taxon>Panagrolaimus</taxon>
    </lineage>
</organism>
<sequence>MAEKSPETESEAAVIGWSWLINHPPNQSQDSVDDETDDDDLEEFVDLTIPLKSEAETVDEKRVVDECPNLEKRPKWERYRGLSVGEFLREIESESPTDEEQVDDGDSFKSSMHCLDSTDDDFSE</sequence>
<evidence type="ECO:0000313" key="1">
    <source>
        <dbReference type="Proteomes" id="UP000887576"/>
    </source>
</evidence>
<dbReference type="Proteomes" id="UP000887576">
    <property type="component" value="Unplaced"/>
</dbReference>
<dbReference type="WBParaSite" id="JU765_v2.g18607.t1">
    <property type="protein sequence ID" value="JU765_v2.g18607.t1"/>
    <property type="gene ID" value="JU765_v2.g18607"/>
</dbReference>
<proteinExistence type="predicted"/>
<protein>
    <submittedName>
        <fullName evidence="2">Uncharacterized protein</fullName>
    </submittedName>
</protein>
<accession>A0AC34QQZ1</accession>
<name>A0AC34QQZ1_9BILA</name>